<evidence type="ECO:0000313" key="7">
    <source>
        <dbReference type="Proteomes" id="UP000290809"/>
    </source>
</evidence>
<dbReference type="Proteomes" id="UP000290809">
    <property type="component" value="Unassembled WGS sequence"/>
</dbReference>
<evidence type="ECO:0000256" key="1">
    <source>
        <dbReference type="ARBA" id="ARBA00009447"/>
    </source>
</evidence>
<proteinExistence type="inferred from homology"/>
<reference evidence="6 7" key="1">
    <citation type="journal article" date="2019" name="PLoS Pathog.">
        <title>Genome sequence of the bovine parasite Schistosoma bovis Tanzania.</title>
        <authorList>
            <person name="Oey H."/>
            <person name="Zakrzewski M."/>
            <person name="Gobert G."/>
            <person name="Gravermann K."/>
            <person name="Stoye J."/>
            <person name="Jones M."/>
            <person name="Mcmanus D."/>
            <person name="Krause L."/>
        </authorList>
    </citation>
    <scope>NUCLEOTIDE SEQUENCE [LARGE SCALE GENOMIC DNA]</scope>
    <source>
        <strain evidence="6 7">TAN1997</strain>
    </source>
</reference>
<evidence type="ECO:0000313" key="6">
    <source>
        <dbReference type="EMBL" id="RTG87483.1"/>
    </source>
</evidence>
<evidence type="ECO:0000256" key="2">
    <source>
        <dbReference type="ARBA" id="ARBA00022448"/>
    </source>
</evidence>
<dbReference type="GO" id="GO:0006887">
    <property type="term" value="P:exocytosis"/>
    <property type="evidence" value="ECO:0007669"/>
    <property type="project" value="UniProtKB-KW"/>
</dbReference>
<dbReference type="PANTHER" id="PTHR21292">
    <property type="entry name" value="EXOCYST COMPLEX COMPONENT SEC6-RELATED"/>
    <property type="match status" value="1"/>
</dbReference>
<feature type="compositionally biased region" description="Polar residues" evidence="4">
    <location>
        <begin position="1108"/>
        <end position="1125"/>
    </location>
</feature>
<dbReference type="EMBL" id="QMKO01001674">
    <property type="protein sequence ID" value="RTG87483.1"/>
    <property type="molecule type" value="Genomic_DNA"/>
</dbReference>
<keyword evidence="7" id="KW-1185">Reference proteome</keyword>
<name>A0A430QIG8_SCHBO</name>
<comment type="similarity">
    <text evidence="1">Belongs to the SEC6 family.</text>
</comment>
<dbReference type="SUPFAM" id="SSF48350">
    <property type="entry name" value="GTPase activation domain, GAP"/>
    <property type="match status" value="1"/>
</dbReference>
<evidence type="ECO:0000256" key="4">
    <source>
        <dbReference type="SAM" id="MobiDB-lite"/>
    </source>
</evidence>
<dbReference type="InterPro" id="IPR000198">
    <property type="entry name" value="RhoGAP_dom"/>
</dbReference>
<dbReference type="GO" id="GO:0007165">
    <property type="term" value="P:signal transduction"/>
    <property type="evidence" value="ECO:0007669"/>
    <property type="project" value="InterPro"/>
</dbReference>
<dbReference type="Pfam" id="PF06046">
    <property type="entry name" value="Sec6"/>
    <property type="match status" value="2"/>
</dbReference>
<feature type="compositionally biased region" description="Polar residues" evidence="4">
    <location>
        <begin position="1186"/>
        <end position="1200"/>
    </location>
</feature>
<dbReference type="InterPro" id="IPR008936">
    <property type="entry name" value="Rho_GTPase_activation_prot"/>
</dbReference>
<sequence length="1200" mass="136007">MSVQSFQLSELEEKARASALKRVSDHFQKPEQLDKIDIIKSRFLNQKTATEAQLKMALYSQLDGSKVGLEKLDTALAESQTCRNRLIQLGSSLSGLSGLSQQLHELKNLSTKYSQLGAAMENMSYLVKAPETFEQARTYLESENLLEGHKLMQDLEGIRDELMFEVYRQKSMEDLDTLRAFFRELENLNDTFRHKIIVLGSRLTSAVITHNRFVVNCVRVIDREERVFGSALDNENDKNKLVRHNEAIRQHTLADLKIAKNICPTYFPADYAIFDRFVEMYHEAIGMHVESLVLEGLSDTEIVQLLGWINSYHTEEFMKNPFMNIDFNRLNLRHPINLLPDEKLNSLRKQRYDYIFCVNYNHRIGTNSIKQDLHLSRSSYEILPLCATCTNYAIIKYSVTTNSVLEFCGKNYLFNVLDWQRSTGPELDGSSNYFTDLPVLVMTPINEMLANANGACMIAHSFVTVIMDELTEDSHLKGNLTARISHLKSEYEKVAEQWIAYAEETVFMDLNRVLSVIMTSQWLRPDDMTTQYLVGTLADYDETLKHTRQNLYDKLAEKLAERMLIEYLKALISRRSPLSTESDRKKAGEKITRDGHDLKNYFEEKMKVKSEVIMAYDALTTIGQLFLTTDTSMLPLDIANLKRQFPDVRSDQVYALLVARGDVTSDNAKGDLLVYIAREGVAVTDLFRRPGNQQDMKKIISDLEAGRPIRWTDYNFYTLANIAKRYLLHIEGGILGPESEEKLLSTLDIPDDQARIEAMHWEVFERSACNNISTPNNTVNSGSNEVTSRPDDNLLVGNIPSNVSYMQNISSTQSESYISGDGTILYTEASSTVTPTLLRRENRPFEIDTGGFDILNAPIQQTSEKRTCVTTTPIGKTSHHTTPVVNLDSLNANEFLNPITTVVNPDNSSKNNFPSVVTSISSVENREYNAKLKNTTYRTPSSQSVCFNSVKRRQLERLQKRSDWFLSPPAGLRSSTGLMHLNPNTPGALHGSIPQIQNKLNTSQTNNNKTNFRNYPIVSTEPHSSSDLDSSSLMDIDLSEDATTTNDYIQNLSQFNINGNDVDVNDIGHLVFTAPERIWNCSSNSSSSGDPNKLLSTTTTGRKRHSHTLSTPEHTMPLTTGSSPNCPLPPLSTSRTPTNCFKDYPVKRSSFQPAVVEEKENYPEVEIRYYIVERYYGPEPRPPPSNIQQRLVNHNQELAT</sequence>
<dbReference type="PANTHER" id="PTHR21292:SF1">
    <property type="entry name" value="EXOCYST COMPLEX COMPONENT 3"/>
    <property type="match status" value="1"/>
</dbReference>
<feature type="region of interest" description="Disordered" evidence="4">
    <location>
        <begin position="1082"/>
        <end position="1125"/>
    </location>
</feature>
<feature type="domain" description="Rho-GAP" evidence="5">
    <location>
        <begin position="672"/>
        <end position="760"/>
    </location>
</feature>
<gene>
    <name evidence="6" type="ORF">DC041_0010284</name>
</gene>
<dbReference type="InterPro" id="IPR042532">
    <property type="entry name" value="EXOC3/Sec6_C"/>
</dbReference>
<evidence type="ECO:0000259" key="5">
    <source>
        <dbReference type="Pfam" id="PF00620"/>
    </source>
</evidence>
<dbReference type="Gene3D" id="1.10.357.70">
    <property type="entry name" value="Exocyst complex component Sec6, C-terminal domain"/>
    <property type="match status" value="1"/>
</dbReference>
<dbReference type="STRING" id="6184.A0A430QIG8"/>
<dbReference type="AlphaFoldDB" id="A0A430QIG8"/>
<dbReference type="InterPro" id="IPR010326">
    <property type="entry name" value="EXOC3/Sec6"/>
</dbReference>
<keyword evidence="3" id="KW-0268">Exocytosis</keyword>
<dbReference type="Pfam" id="PF00620">
    <property type="entry name" value="RhoGAP"/>
    <property type="match status" value="1"/>
</dbReference>
<dbReference type="GO" id="GO:0000145">
    <property type="term" value="C:exocyst"/>
    <property type="evidence" value="ECO:0007669"/>
    <property type="project" value="InterPro"/>
</dbReference>
<accession>A0A430QIG8</accession>
<comment type="caution">
    <text evidence="6">The sequence shown here is derived from an EMBL/GenBank/DDBJ whole genome shotgun (WGS) entry which is preliminary data.</text>
</comment>
<dbReference type="GO" id="GO:0000149">
    <property type="term" value="F:SNARE binding"/>
    <property type="evidence" value="ECO:0007669"/>
    <property type="project" value="TreeGrafter"/>
</dbReference>
<feature type="region of interest" description="Disordered" evidence="4">
    <location>
        <begin position="1180"/>
        <end position="1200"/>
    </location>
</feature>
<keyword evidence="2" id="KW-0813">Transport</keyword>
<dbReference type="GO" id="GO:0051601">
    <property type="term" value="P:exocyst localization"/>
    <property type="evidence" value="ECO:0007669"/>
    <property type="project" value="TreeGrafter"/>
</dbReference>
<organism evidence="6 7">
    <name type="scientific">Schistosoma bovis</name>
    <name type="common">Blood fluke</name>
    <dbReference type="NCBI Taxonomy" id="6184"/>
    <lineage>
        <taxon>Eukaryota</taxon>
        <taxon>Metazoa</taxon>
        <taxon>Spiralia</taxon>
        <taxon>Lophotrochozoa</taxon>
        <taxon>Platyhelminthes</taxon>
        <taxon>Trematoda</taxon>
        <taxon>Digenea</taxon>
        <taxon>Strigeidida</taxon>
        <taxon>Schistosomatoidea</taxon>
        <taxon>Schistosomatidae</taxon>
        <taxon>Schistosoma</taxon>
    </lineage>
</organism>
<protein>
    <submittedName>
        <fullName evidence="6">Exocyst complex component 3</fullName>
    </submittedName>
</protein>
<evidence type="ECO:0000256" key="3">
    <source>
        <dbReference type="ARBA" id="ARBA00022483"/>
    </source>
</evidence>